<comment type="caution">
    <text evidence="1">The sequence shown here is derived from an EMBL/GenBank/DDBJ whole genome shotgun (WGS) entry which is preliminary data.</text>
</comment>
<gene>
    <name evidence="1" type="ORF">DFP94_1011357</name>
</gene>
<dbReference type="RefSeq" id="WP_114495596.1">
    <property type="nucleotide sequence ID" value="NZ_QPJW01000001.1"/>
</dbReference>
<keyword evidence="2" id="KW-1185">Reference proteome</keyword>
<name>A0A369BRS9_9BACL</name>
<protein>
    <submittedName>
        <fullName evidence="1">Uncharacterized protein</fullName>
    </submittedName>
</protein>
<evidence type="ECO:0000313" key="2">
    <source>
        <dbReference type="Proteomes" id="UP000253090"/>
    </source>
</evidence>
<dbReference type="EMBL" id="QPJW01000001">
    <property type="protein sequence ID" value="RCX23755.1"/>
    <property type="molecule type" value="Genomic_DNA"/>
</dbReference>
<reference evidence="1 2" key="1">
    <citation type="submission" date="2018-07" db="EMBL/GenBank/DDBJ databases">
        <title>Genomic Encyclopedia of Type Strains, Phase III (KMG-III): the genomes of soil and plant-associated and newly described type strains.</title>
        <authorList>
            <person name="Whitman W."/>
        </authorList>
    </citation>
    <scope>NUCLEOTIDE SEQUENCE [LARGE SCALE GENOMIC DNA]</scope>
    <source>
        <strain evidence="1 2">CECT 8333</strain>
    </source>
</reference>
<dbReference type="Proteomes" id="UP000253090">
    <property type="component" value="Unassembled WGS sequence"/>
</dbReference>
<sequence>MKHHDKVLVFAPNQAGERFVQDLSESGGSPNVMACNSAEQLFAMKQNLLIKPQDMEFSKAFVFEEELDQCCKVLEIITKWMCGTIYVITRKHYPQMIYRALGADYVIRTTSEDLSFLMDKRVDLDERRD</sequence>
<evidence type="ECO:0000313" key="1">
    <source>
        <dbReference type="EMBL" id="RCX23755.1"/>
    </source>
</evidence>
<accession>A0A369BRS9</accession>
<organism evidence="1 2">
    <name type="scientific">Fontibacillus phaseoli</name>
    <dbReference type="NCBI Taxonomy" id="1416533"/>
    <lineage>
        <taxon>Bacteria</taxon>
        <taxon>Bacillati</taxon>
        <taxon>Bacillota</taxon>
        <taxon>Bacilli</taxon>
        <taxon>Bacillales</taxon>
        <taxon>Paenibacillaceae</taxon>
        <taxon>Fontibacillus</taxon>
    </lineage>
</organism>
<proteinExistence type="predicted"/>
<dbReference type="AlphaFoldDB" id="A0A369BRS9"/>
<dbReference type="OrthoDB" id="2614999at2"/>